<reference evidence="2 3" key="1">
    <citation type="submission" date="2022-07" db="EMBL/GenBank/DDBJ databases">
        <authorList>
            <person name="Xamxidin M."/>
            <person name="Wu M."/>
        </authorList>
    </citation>
    <scope>NUCLEOTIDE SEQUENCE [LARGE SCALE GENOMIC DNA]</scope>
    <source>
        <strain evidence="2 3">NBRC 111650</strain>
    </source>
</reference>
<dbReference type="PANTHER" id="PTHR34988:SF1">
    <property type="entry name" value="DNA-BINDING PROTEIN"/>
    <property type="match status" value="1"/>
</dbReference>
<evidence type="ECO:0000313" key="2">
    <source>
        <dbReference type="EMBL" id="MCQ8897249.1"/>
    </source>
</evidence>
<dbReference type="CDD" id="cd11378">
    <property type="entry name" value="DUF296"/>
    <property type="match status" value="1"/>
</dbReference>
<organism evidence="2 3">
    <name type="scientific">Limnobacter humi</name>
    <dbReference type="NCBI Taxonomy" id="1778671"/>
    <lineage>
        <taxon>Bacteria</taxon>
        <taxon>Pseudomonadati</taxon>
        <taxon>Pseudomonadota</taxon>
        <taxon>Betaproteobacteria</taxon>
        <taxon>Burkholderiales</taxon>
        <taxon>Burkholderiaceae</taxon>
        <taxon>Limnobacter</taxon>
    </lineage>
</organism>
<keyword evidence="2" id="KW-0238">DNA-binding</keyword>
<name>A0ABT1WKR1_9BURK</name>
<dbReference type="EMBL" id="JANIGO010000004">
    <property type="protein sequence ID" value="MCQ8897249.1"/>
    <property type="molecule type" value="Genomic_DNA"/>
</dbReference>
<dbReference type="GO" id="GO:0003677">
    <property type="term" value="F:DNA binding"/>
    <property type="evidence" value="ECO:0007669"/>
    <property type="project" value="UniProtKB-KW"/>
</dbReference>
<dbReference type="Gene3D" id="3.30.1330.80">
    <property type="entry name" value="Hypothetical protein, similar to alpha- acetolactate decarboxylase, domain 2"/>
    <property type="match status" value="1"/>
</dbReference>
<dbReference type="Pfam" id="PF03479">
    <property type="entry name" value="PCC"/>
    <property type="match status" value="1"/>
</dbReference>
<dbReference type="SUPFAM" id="SSF117856">
    <property type="entry name" value="AF0104/ALDC/Ptd012-like"/>
    <property type="match status" value="1"/>
</dbReference>
<evidence type="ECO:0000259" key="1">
    <source>
        <dbReference type="PROSITE" id="PS51742"/>
    </source>
</evidence>
<protein>
    <submittedName>
        <fullName evidence="2">DNA-binding protein</fullName>
    </submittedName>
</protein>
<dbReference type="InterPro" id="IPR005175">
    <property type="entry name" value="PPC_dom"/>
</dbReference>
<dbReference type="RefSeq" id="WP_256765047.1">
    <property type="nucleotide sequence ID" value="NZ_JANIGO010000004.1"/>
</dbReference>
<sequence length="134" mass="13939">MNPIPVRLCPGNDLRRSLERLACAFPTGSGFVLSGIGSLADASIRLADQSAETTITGPLELLSVSGSLSQGGAHLHVSVADASGRVIGGHLGYGTLVRTTAEILLVSLDTWTLVREVDEITGFKELVARPVVSS</sequence>
<dbReference type="PROSITE" id="PS51742">
    <property type="entry name" value="PPC"/>
    <property type="match status" value="1"/>
</dbReference>
<feature type="domain" description="PPC" evidence="1">
    <location>
        <begin position="1"/>
        <end position="129"/>
    </location>
</feature>
<keyword evidence="3" id="KW-1185">Reference proteome</keyword>
<accession>A0ABT1WKR1</accession>
<gene>
    <name evidence="2" type="ORF">NQT62_12470</name>
</gene>
<comment type="caution">
    <text evidence="2">The sequence shown here is derived from an EMBL/GenBank/DDBJ whole genome shotgun (WGS) entry which is preliminary data.</text>
</comment>
<evidence type="ECO:0000313" key="3">
    <source>
        <dbReference type="Proteomes" id="UP001204142"/>
    </source>
</evidence>
<dbReference type="PANTHER" id="PTHR34988">
    <property type="entry name" value="PROTEIN, PUTATIVE-RELATED"/>
    <property type="match status" value="1"/>
</dbReference>
<dbReference type="Proteomes" id="UP001204142">
    <property type="component" value="Unassembled WGS sequence"/>
</dbReference>
<proteinExistence type="predicted"/>